<reference evidence="1 2" key="1">
    <citation type="submission" date="2019-12" db="EMBL/GenBank/DDBJ databases">
        <title>Analysis of Enterococcus faecalis vB_EfaS-DELF1.</title>
        <authorList>
            <person name="Delfan A.S."/>
            <person name="Bouzari M."/>
            <person name="Wang R."/>
        </authorList>
    </citation>
    <scope>NUCLEOTIDE SEQUENCE [LARGE SCALE GENOMIC DNA]</scope>
</reference>
<evidence type="ECO:0000313" key="2">
    <source>
        <dbReference type="Proteomes" id="UP000429954"/>
    </source>
</evidence>
<dbReference type="InterPro" id="IPR008767">
    <property type="entry name" value="Phage_SPP1_head-tail_adaptor"/>
</dbReference>
<organism evidence="1 2">
    <name type="scientific">Enterococcus phage vB_EfaS-DELF1</name>
    <dbReference type="NCBI Taxonomy" id="2683673"/>
    <lineage>
        <taxon>Viruses</taxon>
        <taxon>Duplodnaviria</taxon>
        <taxon>Heunggongvirae</taxon>
        <taxon>Uroviricota</taxon>
        <taxon>Caudoviricetes</taxon>
        <taxon>Delfunavirus</taxon>
        <taxon>Delfunavirus delf1</taxon>
    </lineage>
</organism>
<accession>A0A5S9MLI0</accession>
<evidence type="ECO:0000313" key="1">
    <source>
        <dbReference type="EMBL" id="BBQ04287.1"/>
    </source>
</evidence>
<name>A0A5S9MLI0_9CAUD</name>
<dbReference type="InterPro" id="IPR038666">
    <property type="entry name" value="SSP1_head-tail_sf"/>
</dbReference>
<dbReference type="NCBIfam" id="TIGR01563">
    <property type="entry name" value="gp16_SPP1"/>
    <property type="match status" value="1"/>
</dbReference>
<sequence length="111" mass="13325">MANITVQRLDRRIQILKQEATKNEFFEVIYGWVPVKTIWCSVKQQYFKDYQQTFGTTLENTTNFIIRYDSGKYVNVGNRIMFNNRMYRIINILEGSFDRDFTTLVCKEVEE</sequence>
<keyword evidence="2" id="KW-1185">Reference proteome</keyword>
<dbReference type="Gene3D" id="2.40.10.270">
    <property type="entry name" value="Bacteriophage SPP1 head-tail adaptor protein"/>
    <property type="match status" value="1"/>
</dbReference>
<dbReference type="Pfam" id="PF05521">
    <property type="entry name" value="Phage_HCP"/>
    <property type="match status" value="1"/>
</dbReference>
<proteinExistence type="predicted"/>
<protein>
    <submittedName>
        <fullName evidence="1">Head-tail adaptor protein</fullName>
    </submittedName>
</protein>
<dbReference type="Proteomes" id="UP000429954">
    <property type="component" value="Segment"/>
</dbReference>
<dbReference type="EMBL" id="LC513943">
    <property type="protein sequence ID" value="BBQ04287.1"/>
    <property type="molecule type" value="Genomic_DNA"/>
</dbReference>